<name>A0ABN2W8M4_9MICO</name>
<keyword evidence="5" id="KW-1185">Reference proteome</keyword>
<feature type="transmembrane region" description="Helical" evidence="2">
    <location>
        <begin position="84"/>
        <end position="104"/>
    </location>
</feature>
<keyword evidence="3" id="KW-0732">Signal</keyword>
<evidence type="ECO:0000256" key="2">
    <source>
        <dbReference type="SAM" id="Phobius"/>
    </source>
</evidence>
<reference evidence="4 5" key="1">
    <citation type="journal article" date="2019" name="Int. J. Syst. Evol. Microbiol.">
        <title>The Global Catalogue of Microorganisms (GCM) 10K type strain sequencing project: providing services to taxonomists for standard genome sequencing and annotation.</title>
        <authorList>
            <consortium name="The Broad Institute Genomics Platform"/>
            <consortium name="The Broad Institute Genome Sequencing Center for Infectious Disease"/>
            <person name="Wu L."/>
            <person name="Ma J."/>
        </authorList>
    </citation>
    <scope>NUCLEOTIDE SEQUENCE [LARGE SCALE GENOMIC DNA]</scope>
    <source>
        <strain evidence="4 5">JCM 15900</strain>
    </source>
</reference>
<dbReference type="Proteomes" id="UP001500984">
    <property type="component" value="Unassembled WGS sequence"/>
</dbReference>
<evidence type="ECO:0000313" key="5">
    <source>
        <dbReference type="Proteomes" id="UP001500984"/>
    </source>
</evidence>
<feature type="transmembrane region" description="Helical" evidence="2">
    <location>
        <begin position="34"/>
        <end position="63"/>
    </location>
</feature>
<feature type="compositionally biased region" description="Low complexity" evidence="1">
    <location>
        <begin position="118"/>
        <end position="129"/>
    </location>
</feature>
<keyword evidence="2" id="KW-0472">Membrane</keyword>
<keyword evidence="2" id="KW-0812">Transmembrane</keyword>
<feature type="region of interest" description="Disordered" evidence="1">
    <location>
        <begin position="106"/>
        <end position="186"/>
    </location>
</feature>
<evidence type="ECO:0000313" key="4">
    <source>
        <dbReference type="EMBL" id="GAA2086628.1"/>
    </source>
</evidence>
<evidence type="ECO:0000256" key="1">
    <source>
        <dbReference type="SAM" id="MobiDB-lite"/>
    </source>
</evidence>
<evidence type="ECO:0008006" key="6">
    <source>
        <dbReference type="Google" id="ProtNLM"/>
    </source>
</evidence>
<protein>
    <recommendedName>
        <fullName evidence="6">LysM domain-containing protein</fullName>
    </recommendedName>
</protein>
<dbReference type="EMBL" id="BAAAPZ010000001">
    <property type="protein sequence ID" value="GAA2086628.1"/>
    <property type="molecule type" value="Genomic_DNA"/>
</dbReference>
<feature type="chain" id="PRO_5045396206" description="LysM domain-containing protein" evidence="3">
    <location>
        <begin position="20"/>
        <end position="239"/>
    </location>
</feature>
<organism evidence="4 5">
    <name type="scientific">Brevibacterium salitolerans</name>
    <dbReference type="NCBI Taxonomy" id="1403566"/>
    <lineage>
        <taxon>Bacteria</taxon>
        <taxon>Bacillati</taxon>
        <taxon>Actinomycetota</taxon>
        <taxon>Actinomycetes</taxon>
        <taxon>Micrococcales</taxon>
        <taxon>Brevibacteriaceae</taxon>
        <taxon>Brevibacterium</taxon>
    </lineage>
</organism>
<dbReference type="CDD" id="cd00118">
    <property type="entry name" value="LysM"/>
    <property type="match status" value="1"/>
</dbReference>
<accession>A0ABN2W8M4</accession>
<sequence length="239" mass="23687">MLFLSLCACLHTASVVLLAVTAEDVTGTTDPGALLLRCAAAAALLLSARAAVAVHLAAAAAVLSAAGLRTRTLHAAAIRLAPRALRGALCAAAAGGIGLASLAGTAHAAGPPAPAAPPASSETARTPSPLAWPITEPVRPAASPTAEADLGGDRRSPRSEHTPAGTESAPADGAVSGGEAPRPHRVAPGESLWSIVRDADPQAPPEQVAEGVEALHAANRTMIGPDPSLILPGQRLELP</sequence>
<gene>
    <name evidence="4" type="ORF">GCM10009823_00390</name>
</gene>
<dbReference type="Gene3D" id="3.10.350.10">
    <property type="entry name" value="LysM domain"/>
    <property type="match status" value="1"/>
</dbReference>
<comment type="caution">
    <text evidence="4">The sequence shown here is derived from an EMBL/GenBank/DDBJ whole genome shotgun (WGS) entry which is preliminary data.</text>
</comment>
<keyword evidence="2" id="KW-1133">Transmembrane helix</keyword>
<proteinExistence type="predicted"/>
<dbReference type="InterPro" id="IPR036779">
    <property type="entry name" value="LysM_dom_sf"/>
</dbReference>
<evidence type="ECO:0000256" key="3">
    <source>
        <dbReference type="SAM" id="SignalP"/>
    </source>
</evidence>
<feature type="signal peptide" evidence="3">
    <location>
        <begin position="1"/>
        <end position="19"/>
    </location>
</feature>
<feature type="compositionally biased region" description="Basic and acidic residues" evidence="1">
    <location>
        <begin position="151"/>
        <end position="161"/>
    </location>
</feature>
<dbReference type="InterPro" id="IPR018392">
    <property type="entry name" value="LysM"/>
</dbReference>